<evidence type="ECO:0000313" key="2">
    <source>
        <dbReference type="EMBL" id="TFY57331.1"/>
    </source>
</evidence>
<dbReference type="InterPro" id="IPR002882">
    <property type="entry name" value="CofD"/>
</dbReference>
<name>A0A4Y9Y7B2_9AGAM</name>
<evidence type="ECO:0000313" key="3">
    <source>
        <dbReference type="Proteomes" id="UP000298327"/>
    </source>
</evidence>
<comment type="caution">
    <text evidence="2">The sequence shown here is derived from an EMBL/GenBank/DDBJ whole genome shotgun (WGS) entry which is preliminary data.</text>
</comment>
<dbReference type="EMBL" id="SEOQ01000758">
    <property type="protein sequence ID" value="TFY57331.1"/>
    <property type="molecule type" value="Genomic_DNA"/>
</dbReference>
<dbReference type="SUPFAM" id="SSF142338">
    <property type="entry name" value="CofD-like"/>
    <property type="match status" value="1"/>
</dbReference>
<sequence>MIPDAILASSHLSAPDLHNSPGSSVFDLPINSASPQHPQPTSPSRTPAPSGSENQPLYAPEPDGPSFVIISGGTGCNAICAAFTRACYVLPVSDDGGSSSEIIRVLGGPSIGDIRSRLVRLIPPARPARHSTACALCSPIGCPLLCRSSLRGTSGARSLRGGVRCGLGSRMTARRLSEVAFVSVLSFQDTEGATGFLVYFESEVLRRAHKSFSFVNGSIGNYFLAAAQGFFRSLPSAIFLFSSITGSQANILPVIVTNHTVTISAELTSLQANGTKLVGQCEISHPVSKSTLDFDDSMDNLAYSDGEEPPDSPDCDVGATISHAKNIMFLAEEKDEYEALESPITRLYYINAYGHEINPSPNPDYLSSLNTNEMLVYSCGSLWTSIIPCLALRGVASSIARSQTLKAKILFLNSKNDRETTGYTAEDYINAITLTLNAHYNNVKSYGIGGAETTYPISAFITHLVYLRGAAVPVDEQRVTKLGVRCIPVDSELRDKEGVPMYDAASLCIRTIALTYVFARAFLSTLGPSWILDMDFYREIFGFDGCRTSPSISKSSSG</sequence>
<dbReference type="PANTHER" id="PTHR31240:SF0">
    <property type="entry name" value="MATERNAL EFFECT EMBRYO ARREST 18"/>
    <property type="match status" value="1"/>
</dbReference>
<reference evidence="2 3" key="1">
    <citation type="submission" date="2019-02" db="EMBL/GenBank/DDBJ databases">
        <title>Genome sequencing of the rare red list fungi Dentipellis fragilis.</title>
        <authorList>
            <person name="Buettner E."/>
            <person name="Kellner H."/>
        </authorList>
    </citation>
    <scope>NUCLEOTIDE SEQUENCE [LARGE SCALE GENOMIC DNA]</scope>
    <source>
        <strain evidence="2 3">DSM 105465</strain>
    </source>
</reference>
<dbReference type="Gene3D" id="3.40.50.10680">
    <property type="entry name" value="CofD-like domains"/>
    <property type="match status" value="2"/>
</dbReference>
<gene>
    <name evidence="2" type="ORF">EVG20_g8590</name>
</gene>
<feature type="region of interest" description="Disordered" evidence="1">
    <location>
        <begin position="23"/>
        <end position="63"/>
    </location>
</feature>
<protein>
    <submittedName>
        <fullName evidence="2">Uncharacterized protein</fullName>
    </submittedName>
</protein>
<dbReference type="GO" id="GO:0043743">
    <property type="term" value="F:LPPG:FO 2-phospho-L-lactate transferase activity"/>
    <property type="evidence" value="ECO:0007669"/>
    <property type="project" value="InterPro"/>
</dbReference>
<dbReference type="STRING" id="205917.A0A4Y9Y7B2"/>
<evidence type="ECO:0000256" key="1">
    <source>
        <dbReference type="SAM" id="MobiDB-lite"/>
    </source>
</evidence>
<dbReference type="Proteomes" id="UP000298327">
    <property type="component" value="Unassembled WGS sequence"/>
</dbReference>
<dbReference type="PANTHER" id="PTHR31240">
    <property type="entry name" value="MATERNAL EFFECT EMBRYO ARREST 18"/>
    <property type="match status" value="1"/>
</dbReference>
<dbReference type="OrthoDB" id="10267139at2759"/>
<keyword evidence="3" id="KW-1185">Reference proteome</keyword>
<dbReference type="InterPro" id="IPR038136">
    <property type="entry name" value="CofD-like_dom_sf"/>
</dbReference>
<organism evidence="2 3">
    <name type="scientific">Dentipellis fragilis</name>
    <dbReference type="NCBI Taxonomy" id="205917"/>
    <lineage>
        <taxon>Eukaryota</taxon>
        <taxon>Fungi</taxon>
        <taxon>Dikarya</taxon>
        <taxon>Basidiomycota</taxon>
        <taxon>Agaricomycotina</taxon>
        <taxon>Agaricomycetes</taxon>
        <taxon>Russulales</taxon>
        <taxon>Hericiaceae</taxon>
        <taxon>Dentipellis</taxon>
    </lineage>
</organism>
<dbReference type="Pfam" id="PF01933">
    <property type="entry name" value="CofD"/>
    <property type="match status" value="1"/>
</dbReference>
<proteinExistence type="predicted"/>
<feature type="compositionally biased region" description="Polar residues" evidence="1">
    <location>
        <begin position="42"/>
        <end position="55"/>
    </location>
</feature>
<accession>A0A4Y9Y7B2</accession>
<dbReference type="AlphaFoldDB" id="A0A4Y9Y7B2"/>